<feature type="compositionally biased region" description="Polar residues" evidence="2">
    <location>
        <begin position="96"/>
        <end position="106"/>
    </location>
</feature>
<feature type="region of interest" description="Disordered" evidence="2">
    <location>
        <begin position="265"/>
        <end position="292"/>
    </location>
</feature>
<gene>
    <name evidence="3" type="ORF">LIPSTDRAFT_2911</name>
</gene>
<accession>A0A1E3Q7U6</accession>
<keyword evidence="1" id="KW-0175">Coiled coil</keyword>
<name>A0A1E3Q7U6_LIPST</name>
<evidence type="ECO:0000256" key="2">
    <source>
        <dbReference type="SAM" id="MobiDB-lite"/>
    </source>
</evidence>
<proteinExistence type="predicted"/>
<feature type="compositionally biased region" description="Polar residues" evidence="2">
    <location>
        <begin position="147"/>
        <end position="175"/>
    </location>
</feature>
<reference evidence="3 4" key="1">
    <citation type="journal article" date="2016" name="Proc. Natl. Acad. Sci. U.S.A.">
        <title>Comparative genomics of biotechnologically important yeasts.</title>
        <authorList>
            <person name="Riley R."/>
            <person name="Haridas S."/>
            <person name="Wolfe K.H."/>
            <person name="Lopes M.R."/>
            <person name="Hittinger C.T."/>
            <person name="Goeker M."/>
            <person name="Salamov A.A."/>
            <person name="Wisecaver J.H."/>
            <person name="Long T.M."/>
            <person name="Calvey C.H."/>
            <person name="Aerts A.L."/>
            <person name="Barry K.W."/>
            <person name="Choi C."/>
            <person name="Clum A."/>
            <person name="Coughlan A.Y."/>
            <person name="Deshpande S."/>
            <person name="Douglass A.P."/>
            <person name="Hanson S.J."/>
            <person name="Klenk H.-P."/>
            <person name="LaButti K.M."/>
            <person name="Lapidus A."/>
            <person name="Lindquist E.A."/>
            <person name="Lipzen A.M."/>
            <person name="Meier-Kolthoff J.P."/>
            <person name="Ohm R.A."/>
            <person name="Otillar R.P."/>
            <person name="Pangilinan J.L."/>
            <person name="Peng Y."/>
            <person name="Rokas A."/>
            <person name="Rosa C.A."/>
            <person name="Scheuner C."/>
            <person name="Sibirny A.A."/>
            <person name="Slot J.C."/>
            <person name="Stielow J.B."/>
            <person name="Sun H."/>
            <person name="Kurtzman C.P."/>
            <person name="Blackwell M."/>
            <person name="Grigoriev I.V."/>
            <person name="Jeffries T.W."/>
        </authorList>
    </citation>
    <scope>NUCLEOTIDE SEQUENCE [LARGE SCALE GENOMIC DNA]</scope>
    <source>
        <strain evidence="3 4">NRRL Y-11557</strain>
    </source>
</reference>
<feature type="coiled-coil region" evidence="1">
    <location>
        <begin position="188"/>
        <end position="215"/>
    </location>
</feature>
<feature type="region of interest" description="Disordered" evidence="2">
    <location>
        <begin position="229"/>
        <end position="249"/>
    </location>
</feature>
<dbReference type="AlphaFoldDB" id="A0A1E3Q7U6"/>
<dbReference type="OrthoDB" id="10545828at2759"/>
<evidence type="ECO:0000313" key="3">
    <source>
        <dbReference type="EMBL" id="ODQ73690.1"/>
    </source>
</evidence>
<protein>
    <submittedName>
        <fullName evidence="3">Uncharacterized protein</fullName>
    </submittedName>
</protein>
<evidence type="ECO:0000313" key="4">
    <source>
        <dbReference type="Proteomes" id="UP000094385"/>
    </source>
</evidence>
<feature type="region of interest" description="Disordered" evidence="2">
    <location>
        <begin position="83"/>
        <end position="122"/>
    </location>
</feature>
<keyword evidence="4" id="KW-1185">Reference proteome</keyword>
<evidence type="ECO:0000256" key="1">
    <source>
        <dbReference type="SAM" id="Coils"/>
    </source>
</evidence>
<dbReference type="EMBL" id="KV454293">
    <property type="protein sequence ID" value="ODQ73690.1"/>
    <property type="molecule type" value="Genomic_DNA"/>
</dbReference>
<sequence>MFSRISQNVKQAWNKTVQEFHEFEAQQDAKRQDRRRALQARVRRNVRLQGLVIAPPLSAAGISSCENGTINLENVAIDNQKNVDGEERKKKRKVSNGETTTNSIEQFHQPRARSTVRSTSPKIRLAANLEKYEDNLLRVASRETTRDTASSANSPRQARQSLISTRSACMSSGTRPTAILDTDNTAVERMLRKKIVHLERELRESRELIQRLHEQLGEQDDYIRAMEFEKSRVEDSRDDGRSEGENDAHDDIEYGYNIAEYATNRQHTRQRQREKCSPNVTKSSKSDNVEAVDDKLFEQMSPVPLADLIAQAAE</sequence>
<organism evidence="3 4">
    <name type="scientific">Lipomyces starkeyi NRRL Y-11557</name>
    <dbReference type="NCBI Taxonomy" id="675824"/>
    <lineage>
        <taxon>Eukaryota</taxon>
        <taxon>Fungi</taxon>
        <taxon>Dikarya</taxon>
        <taxon>Ascomycota</taxon>
        <taxon>Saccharomycotina</taxon>
        <taxon>Lipomycetes</taxon>
        <taxon>Lipomycetales</taxon>
        <taxon>Lipomycetaceae</taxon>
        <taxon>Lipomyces</taxon>
    </lineage>
</organism>
<dbReference type="Proteomes" id="UP000094385">
    <property type="component" value="Unassembled WGS sequence"/>
</dbReference>
<feature type="region of interest" description="Disordered" evidence="2">
    <location>
        <begin position="141"/>
        <end position="177"/>
    </location>
</feature>